<proteinExistence type="predicted"/>
<dbReference type="AlphaFoldDB" id="A0A8J4QGI7"/>
<dbReference type="InterPro" id="IPR044730">
    <property type="entry name" value="RNase_H-like_dom_plant"/>
</dbReference>
<dbReference type="Pfam" id="PF13456">
    <property type="entry name" value="RVT_3"/>
    <property type="match status" value="1"/>
</dbReference>
<dbReference type="OrthoDB" id="1906820at2759"/>
<name>A0A8J4QGI7_9ROSI</name>
<dbReference type="EMBL" id="JRKL02008276">
    <property type="protein sequence ID" value="KAF3947019.1"/>
    <property type="molecule type" value="Genomic_DNA"/>
</dbReference>
<comment type="caution">
    <text evidence="2">The sequence shown here is derived from an EMBL/GenBank/DDBJ whole genome shotgun (WGS) entry which is preliminary data.</text>
</comment>
<organism evidence="2 3">
    <name type="scientific">Castanea mollissima</name>
    <name type="common">Chinese chestnut</name>
    <dbReference type="NCBI Taxonomy" id="60419"/>
    <lineage>
        <taxon>Eukaryota</taxon>
        <taxon>Viridiplantae</taxon>
        <taxon>Streptophyta</taxon>
        <taxon>Embryophyta</taxon>
        <taxon>Tracheophyta</taxon>
        <taxon>Spermatophyta</taxon>
        <taxon>Magnoliopsida</taxon>
        <taxon>eudicotyledons</taxon>
        <taxon>Gunneridae</taxon>
        <taxon>Pentapetalae</taxon>
        <taxon>rosids</taxon>
        <taxon>fabids</taxon>
        <taxon>Fagales</taxon>
        <taxon>Fagaceae</taxon>
        <taxon>Castanea</taxon>
    </lineage>
</organism>
<keyword evidence="3" id="KW-1185">Reference proteome</keyword>
<reference evidence="2" key="1">
    <citation type="submission" date="2020-03" db="EMBL/GenBank/DDBJ databases">
        <title>Castanea mollissima Vanexum genome sequencing.</title>
        <authorList>
            <person name="Staton M."/>
        </authorList>
    </citation>
    <scope>NUCLEOTIDE SEQUENCE</scope>
    <source>
        <tissue evidence="2">Leaf</tissue>
    </source>
</reference>
<evidence type="ECO:0000313" key="2">
    <source>
        <dbReference type="EMBL" id="KAF3947019.1"/>
    </source>
</evidence>
<dbReference type="InterPro" id="IPR052929">
    <property type="entry name" value="RNase_H-like_EbsB-rel"/>
</dbReference>
<dbReference type="InterPro" id="IPR002156">
    <property type="entry name" value="RNaseH_domain"/>
</dbReference>
<dbReference type="CDD" id="cd06222">
    <property type="entry name" value="RNase_H_like"/>
    <property type="match status" value="1"/>
</dbReference>
<dbReference type="GO" id="GO:0003676">
    <property type="term" value="F:nucleic acid binding"/>
    <property type="evidence" value="ECO:0007669"/>
    <property type="project" value="InterPro"/>
</dbReference>
<dbReference type="Proteomes" id="UP000737018">
    <property type="component" value="Unassembled WGS sequence"/>
</dbReference>
<dbReference type="InterPro" id="IPR036397">
    <property type="entry name" value="RNaseH_sf"/>
</dbReference>
<dbReference type="PANTHER" id="PTHR47074">
    <property type="entry name" value="BNAC02G40300D PROTEIN"/>
    <property type="match status" value="1"/>
</dbReference>
<evidence type="ECO:0000259" key="1">
    <source>
        <dbReference type="Pfam" id="PF13456"/>
    </source>
</evidence>
<feature type="domain" description="RNase H type-1" evidence="1">
    <location>
        <begin position="39"/>
        <end position="160"/>
    </location>
</feature>
<sequence length="204" mass="22552">MAGSYLQEYLDTLDQTPAAAVPLLPQQWHPLDESKFKANFNAAVFKSCNQAGIGVIIWDWRGEAIGALSMLVLAAQSIVELEALACRRVMQVAMELGLQDVFEGNLLQVIQAISQEHSDHLTYGHIIEDIRNQVAALSSSNFIFNTRHCNVVTDAPAKKAKNFRETRVWIDSLLKNIVQATGGHELFEATLAAEERLPIVCGHI</sequence>
<evidence type="ECO:0000313" key="3">
    <source>
        <dbReference type="Proteomes" id="UP000737018"/>
    </source>
</evidence>
<gene>
    <name evidence="2" type="ORF">CMV_026791</name>
</gene>
<dbReference type="Gene3D" id="3.30.420.10">
    <property type="entry name" value="Ribonuclease H-like superfamily/Ribonuclease H"/>
    <property type="match status" value="1"/>
</dbReference>
<accession>A0A8J4QGI7</accession>
<dbReference type="PANTHER" id="PTHR47074:SF48">
    <property type="entry name" value="POLYNUCLEOTIDYL TRANSFERASE, RIBONUCLEASE H-LIKE SUPERFAMILY PROTEIN"/>
    <property type="match status" value="1"/>
</dbReference>
<dbReference type="GO" id="GO:0004523">
    <property type="term" value="F:RNA-DNA hybrid ribonuclease activity"/>
    <property type="evidence" value="ECO:0007669"/>
    <property type="project" value="InterPro"/>
</dbReference>
<protein>
    <recommendedName>
        <fullName evidence="1">RNase H type-1 domain-containing protein</fullName>
    </recommendedName>
</protein>